<sequence>MSWLEPNQVRPMLCKGLVTGRVVKASWVPPHHPGPDRADAPRTQWTGTCIAGGDRYCGHSVRSLPDCDGNLAPALDPQVCSKPSASAQLFWVEGFFLDLSKRLRCCFSRYL</sequence>
<accession>A0AAN6Z7L5</accession>
<dbReference type="EMBL" id="MU853224">
    <property type="protein sequence ID" value="KAK4127239.1"/>
    <property type="molecule type" value="Genomic_DNA"/>
</dbReference>
<name>A0AAN6Z7L5_9PEZI</name>
<reference evidence="1" key="2">
    <citation type="submission" date="2023-05" db="EMBL/GenBank/DDBJ databases">
        <authorList>
            <consortium name="Lawrence Berkeley National Laboratory"/>
            <person name="Steindorff A."/>
            <person name="Hensen N."/>
            <person name="Bonometti L."/>
            <person name="Westerberg I."/>
            <person name="Brannstrom I.O."/>
            <person name="Guillou S."/>
            <person name="Cros-Aarteil S."/>
            <person name="Calhoun S."/>
            <person name="Haridas S."/>
            <person name="Kuo A."/>
            <person name="Mondo S."/>
            <person name="Pangilinan J."/>
            <person name="Riley R."/>
            <person name="Labutti K."/>
            <person name="Andreopoulos B."/>
            <person name="Lipzen A."/>
            <person name="Chen C."/>
            <person name="Yanf M."/>
            <person name="Daum C."/>
            <person name="Ng V."/>
            <person name="Clum A."/>
            <person name="Ohm R."/>
            <person name="Martin F."/>
            <person name="Silar P."/>
            <person name="Natvig D."/>
            <person name="Lalanne C."/>
            <person name="Gautier V."/>
            <person name="Ament-Velasquez S.L."/>
            <person name="Kruys A."/>
            <person name="Hutchinson M.I."/>
            <person name="Powell A.J."/>
            <person name="Barry K."/>
            <person name="Miller A.N."/>
            <person name="Grigoriev I.V."/>
            <person name="Debuchy R."/>
            <person name="Gladieux P."/>
            <person name="Thoren M.H."/>
            <person name="Johannesson H."/>
        </authorList>
    </citation>
    <scope>NUCLEOTIDE SEQUENCE</scope>
    <source>
        <strain evidence="1">CBS 731.68</strain>
    </source>
</reference>
<dbReference type="Proteomes" id="UP001302602">
    <property type="component" value="Unassembled WGS sequence"/>
</dbReference>
<reference evidence="1" key="1">
    <citation type="journal article" date="2023" name="Mol. Phylogenet. Evol.">
        <title>Genome-scale phylogeny and comparative genomics of the fungal order Sordariales.</title>
        <authorList>
            <person name="Hensen N."/>
            <person name="Bonometti L."/>
            <person name="Westerberg I."/>
            <person name="Brannstrom I.O."/>
            <person name="Guillou S."/>
            <person name="Cros-Aarteil S."/>
            <person name="Calhoun S."/>
            <person name="Haridas S."/>
            <person name="Kuo A."/>
            <person name="Mondo S."/>
            <person name="Pangilinan J."/>
            <person name="Riley R."/>
            <person name="LaButti K."/>
            <person name="Andreopoulos B."/>
            <person name="Lipzen A."/>
            <person name="Chen C."/>
            <person name="Yan M."/>
            <person name="Daum C."/>
            <person name="Ng V."/>
            <person name="Clum A."/>
            <person name="Steindorff A."/>
            <person name="Ohm R.A."/>
            <person name="Martin F."/>
            <person name="Silar P."/>
            <person name="Natvig D.O."/>
            <person name="Lalanne C."/>
            <person name="Gautier V."/>
            <person name="Ament-Velasquez S.L."/>
            <person name="Kruys A."/>
            <person name="Hutchinson M.I."/>
            <person name="Powell A.J."/>
            <person name="Barry K."/>
            <person name="Miller A.N."/>
            <person name="Grigoriev I.V."/>
            <person name="Debuchy R."/>
            <person name="Gladieux P."/>
            <person name="Hiltunen Thoren M."/>
            <person name="Johannesson H."/>
        </authorList>
    </citation>
    <scope>NUCLEOTIDE SEQUENCE</scope>
    <source>
        <strain evidence="1">CBS 731.68</strain>
    </source>
</reference>
<proteinExistence type="predicted"/>
<evidence type="ECO:0000313" key="2">
    <source>
        <dbReference type="Proteomes" id="UP001302602"/>
    </source>
</evidence>
<gene>
    <name evidence="1" type="ORF">N657DRAFT_200763</name>
</gene>
<dbReference type="AlphaFoldDB" id="A0AAN6Z7L5"/>
<comment type="caution">
    <text evidence="1">The sequence shown here is derived from an EMBL/GenBank/DDBJ whole genome shotgun (WGS) entry which is preliminary data.</text>
</comment>
<dbReference type="GeneID" id="87822959"/>
<dbReference type="RefSeq" id="XP_062651010.1">
    <property type="nucleotide sequence ID" value="XM_062786193.1"/>
</dbReference>
<organism evidence="1 2">
    <name type="scientific">Parathielavia appendiculata</name>
    <dbReference type="NCBI Taxonomy" id="2587402"/>
    <lineage>
        <taxon>Eukaryota</taxon>
        <taxon>Fungi</taxon>
        <taxon>Dikarya</taxon>
        <taxon>Ascomycota</taxon>
        <taxon>Pezizomycotina</taxon>
        <taxon>Sordariomycetes</taxon>
        <taxon>Sordariomycetidae</taxon>
        <taxon>Sordariales</taxon>
        <taxon>Chaetomiaceae</taxon>
        <taxon>Parathielavia</taxon>
    </lineage>
</organism>
<keyword evidence="2" id="KW-1185">Reference proteome</keyword>
<protein>
    <submittedName>
        <fullName evidence="1">Uncharacterized protein</fullName>
    </submittedName>
</protein>
<evidence type="ECO:0000313" key="1">
    <source>
        <dbReference type="EMBL" id="KAK4127239.1"/>
    </source>
</evidence>